<accession>A0A0C4E5V8</accession>
<gene>
    <name evidence="2" type="ORF">MAPG_07885</name>
</gene>
<feature type="compositionally biased region" description="Basic and acidic residues" evidence="1">
    <location>
        <begin position="157"/>
        <end position="170"/>
    </location>
</feature>
<name>A0A0C4E5V8_MAGP6</name>
<dbReference type="eggNOG" id="ENOG502TGCH">
    <property type="taxonomic scope" value="Eukaryota"/>
</dbReference>
<feature type="region of interest" description="Disordered" evidence="1">
    <location>
        <begin position="1"/>
        <end position="23"/>
    </location>
</feature>
<reference evidence="2" key="3">
    <citation type="submission" date="2011-03" db="EMBL/GenBank/DDBJ databases">
        <title>Annotation of Magnaporthe poae ATCC 64411.</title>
        <authorList>
            <person name="Ma L.-J."/>
            <person name="Dead R."/>
            <person name="Young S.K."/>
            <person name="Zeng Q."/>
            <person name="Gargeya S."/>
            <person name="Fitzgerald M."/>
            <person name="Haas B."/>
            <person name="Abouelleil A."/>
            <person name="Alvarado L."/>
            <person name="Arachchi H.M."/>
            <person name="Berlin A."/>
            <person name="Brown A."/>
            <person name="Chapman S.B."/>
            <person name="Chen Z."/>
            <person name="Dunbar C."/>
            <person name="Freedman E."/>
            <person name="Gearin G."/>
            <person name="Gellesch M."/>
            <person name="Goldberg J."/>
            <person name="Griggs A."/>
            <person name="Gujja S."/>
            <person name="Heiman D."/>
            <person name="Howarth C."/>
            <person name="Larson L."/>
            <person name="Lui A."/>
            <person name="MacDonald P.J.P."/>
            <person name="Mehta T."/>
            <person name="Montmayeur A."/>
            <person name="Murphy C."/>
            <person name="Neiman D."/>
            <person name="Pearson M."/>
            <person name="Priest M."/>
            <person name="Roberts A."/>
            <person name="Saif S."/>
            <person name="Shea T."/>
            <person name="Shenoy N."/>
            <person name="Sisk P."/>
            <person name="Stolte C."/>
            <person name="Sykes S."/>
            <person name="Yandava C."/>
            <person name="Wortman J."/>
            <person name="Nusbaum C."/>
            <person name="Birren B."/>
        </authorList>
    </citation>
    <scope>NUCLEOTIDE SEQUENCE</scope>
    <source>
        <strain evidence="2">ATCC 64411</strain>
    </source>
</reference>
<reference evidence="3" key="5">
    <citation type="submission" date="2015-06" db="UniProtKB">
        <authorList>
            <consortium name="EnsemblFungi"/>
        </authorList>
    </citation>
    <scope>IDENTIFICATION</scope>
    <source>
        <strain evidence="3">ATCC 64411</strain>
    </source>
</reference>
<reference evidence="3" key="4">
    <citation type="journal article" date="2015" name="G3 (Bethesda)">
        <title>Genome sequences of three phytopathogenic species of the Magnaporthaceae family of fungi.</title>
        <authorList>
            <person name="Okagaki L.H."/>
            <person name="Nunes C.C."/>
            <person name="Sailsbery J."/>
            <person name="Clay B."/>
            <person name="Brown D."/>
            <person name="John T."/>
            <person name="Oh Y."/>
            <person name="Young N."/>
            <person name="Fitzgerald M."/>
            <person name="Haas B.J."/>
            <person name="Zeng Q."/>
            <person name="Young S."/>
            <person name="Adiconis X."/>
            <person name="Fan L."/>
            <person name="Levin J.Z."/>
            <person name="Mitchell T.K."/>
            <person name="Okubara P.A."/>
            <person name="Farman M.L."/>
            <person name="Kohn L.M."/>
            <person name="Birren B."/>
            <person name="Ma L.-J."/>
            <person name="Dean R.A."/>
        </authorList>
    </citation>
    <scope>NUCLEOTIDE SEQUENCE</scope>
    <source>
        <strain evidence="3">ATCC 64411 / 73-15</strain>
    </source>
</reference>
<dbReference type="OrthoDB" id="3473305at2759"/>
<evidence type="ECO:0000313" key="2">
    <source>
        <dbReference type="EMBL" id="KLU88904.1"/>
    </source>
</evidence>
<sequence>MADDSMVDDKVPSSDSAFDDGVPTPTASRFFELNVFSDPIVKPGNRYPNGRWSIGGLRLPSGITNKEASTNAVKALFDAKATAALAPPHTPGSEPTSLASIVQSDRWKLLTRQYLVSPPTSPTAPRLLRGFDTSHRETWAESKGAARKAIAEDPDEDKSGQEPAAKRQKLDPFQPPVSALRRYSARTQGRRAAKKMDRVWNLLPREIQLNVWNFALEDEIVGRVVLLQNRNSPFFNDCVMGSVNLPPGISRVSQQARVEFQRHYKKMFARIPLKSSQSDFIRTQLSKLRPSIEDALQPTKALPVADEFWHNRYNVPERKEPLQVKQTVESMLESGKNQVSHWLEKEEEQWVNVDKDVIQIEPCCDGCRACHCIKRQFTQQDREAIRFLCLKAEPWWAMTYSATPCWAIVTEVFPNVEILYLDLEKEGPTALPKAKRVMVRADITGLVHSHTNCLDRFYSWKANEGKDKKLSKVELVGVYEERPRRRGRPDGMQYSWAKPDGDDIFVIR</sequence>
<dbReference type="AlphaFoldDB" id="A0A0C4E5V8"/>
<dbReference type="Proteomes" id="UP000011715">
    <property type="component" value="Unassembled WGS sequence"/>
</dbReference>
<dbReference type="OMA" id="HRETWAE"/>
<protein>
    <submittedName>
        <fullName evidence="2 3">Uncharacterized protein</fullName>
    </submittedName>
</protein>
<reference evidence="2" key="2">
    <citation type="submission" date="2010-05" db="EMBL/GenBank/DDBJ databases">
        <title>The Genome Sequence of Magnaporthe poae strain ATCC 64411.</title>
        <authorList>
            <consortium name="The Broad Institute Genome Sequencing Platform"/>
            <consortium name="Broad Institute Genome Sequencing Center for Infectious Disease"/>
            <person name="Ma L.-J."/>
            <person name="Dead R."/>
            <person name="Young S."/>
            <person name="Zeng Q."/>
            <person name="Koehrsen M."/>
            <person name="Alvarado L."/>
            <person name="Berlin A."/>
            <person name="Chapman S.B."/>
            <person name="Chen Z."/>
            <person name="Freedman E."/>
            <person name="Gellesch M."/>
            <person name="Goldberg J."/>
            <person name="Griggs A."/>
            <person name="Gujja S."/>
            <person name="Heilman E.R."/>
            <person name="Heiman D."/>
            <person name="Hepburn T."/>
            <person name="Howarth C."/>
            <person name="Jen D."/>
            <person name="Larson L."/>
            <person name="Mehta T."/>
            <person name="Neiman D."/>
            <person name="Pearson M."/>
            <person name="Roberts A."/>
            <person name="Saif S."/>
            <person name="Shea T."/>
            <person name="Shenoy N."/>
            <person name="Sisk P."/>
            <person name="Stolte C."/>
            <person name="Sykes S."/>
            <person name="Walk T."/>
            <person name="White J."/>
            <person name="Yandava C."/>
            <person name="Haas B."/>
            <person name="Nusbaum C."/>
            <person name="Birren B."/>
        </authorList>
    </citation>
    <scope>NUCLEOTIDE SEQUENCE</scope>
    <source>
        <strain evidence="2">ATCC 64411</strain>
    </source>
</reference>
<organism evidence="3 4">
    <name type="scientific">Magnaporthiopsis poae (strain ATCC 64411 / 73-15)</name>
    <name type="common">Kentucky bluegrass fungus</name>
    <name type="synonym">Magnaporthe poae</name>
    <dbReference type="NCBI Taxonomy" id="644358"/>
    <lineage>
        <taxon>Eukaryota</taxon>
        <taxon>Fungi</taxon>
        <taxon>Dikarya</taxon>
        <taxon>Ascomycota</taxon>
        <taxon>Pezizomycotina</taxon>
        <taxon>Sordariomycetes</taxon>
        <taxon>Sordariomycetidae</taxon>
        <taxon>Magnaporthales</taxon>
        <taxon>Magnaporthaceae</taxon>
        <taxon>Magnaporthiopsis</taxon>
    </lineage>
</organism>
<evidence type="ECO:0000256" key="1">
    <source>
        <dbReference type="SAM" id="MobiDB-lite"/>
    </source>
</evidence>
<feature type="region of interest" description="Disordered" evidence="1">
    <location>
        <begin position="138"/>
        <end position="173"/>
    </location>
</feature>
<reference evidence="4" key="1">
    <citation type="submission" date="2010-05" db="EMBL/GenBank/DDBJ databases">
        <title>The genome sequence of Magnaporthe poae strain ATCC 64411.</title>
        <authorList>
            <person name="Ma L.-J."/>
            <person name="Dead R."/>
            <person name="Young S."/>
            <person name="Zeng Q."/>
            <person name="Koehrsen M."/>
            <person name="Alvarado L."/>
            <person name="Berlin A."/>
            <person name="Chapman S.B."/>
            <person name="Chen Z."/>
            <person name="Freedman E."/>
            <person name="Gellesch M."/>
            <person name="Goldberg J."/>
            <person name="Griggs A."/>
            <person name="Gujja S."/>
            <person name="Heilman E.R."/>
            <person name="Heiman D."/>
            <person name="Hepburn T."/>
            <person name="Howarth C."/>
            <person name="Jen D."/>
            <person name="Larson L."/>
            <person name="Mehta T."/>
            <person name="Neiman D."/>
            <person name="Pearson M."/>
            <person name="Roberts A."/>
            <person name="Saif S."/>
            <person name="Shea T."/>
            <person name="Shenoy N."/>
            <person name="Sisk P."/>
            <person name="Stolte C."/>
            <person name="Sykes S."/>
            <person name="Walk T."/>
            <person name="White J."/>
            <person name="Yandava C."/>
            <person name="Haas B."/>
            <person name="Nusbaum C."/>
            <person name="Birren B."/>
        </authorList>
    </citation>
    <scope>NUCLEOTIDE SEQUENCE [LARGE SCALE GENOMIC DNA]</scope>
    <source>
        <strain evidence="4">ATCC 64411 / 73-15</strain>
    </source>
</reference>
<evidence type="ECO:0000313" key="4">
    <source>
        <dbReference type="Proteomes" id="UP000011715"/>
    </source>
</evidence>
<keyword evidence="4" id="KW-1185">Reference proteome</keyword>
<dbReference type="EMBL" id="GL876972">
    <property type="protein sequence ID" value="KLU88904.1"/>
    <property type="molecule type" value="Genomic_DNA"/>
</dbReference>
<evidence type="ECO:0000313" key="3">
    <source>
        <dbReference type="EnsemblFungi" id="MAPG_07885T0"/>
    </source>
</evidence>
<dbReference type="EMBL" id="ADBL01001908">
    <property type="status" value="NOT_ANNOTATED_CDS"/>
    <property type="molecule type" value="Genomic_DNA"/>
</dbReference>
<dbReference type="VEuPathDB" id="FungiDB:MAPG_07885"/>
<proteinExistence type="predicted"/>
<dbReference type="EnsemblFungi" id="MAPG_07885T0">
    <property type="protein sequence ID" value="MAPG_07885T0"/>
    <property type="gene ID" value="MAPG_07885"/>
</dbReference>